<keyword evidence="2" id="KW-1185">Reference proteome</keyword>
<name>A0ABY5WBM7_9ACTN</name>
<reference evidence="1" key="2">
    <citation type="submission" date="2022-09" db="EMBL/GenBank/DDBJ databases">
        <title>Biosynthetic gene clusters of Dactylosporangioum fulvum.</title>
        <authorList>
            <person name="Caradec T."/>
        </authorList>
    </citation>
    <scope>NUCLEOTIDE SEQUENCE</scope>
    <source>
        <strain evidence="1">NRRL B-16292</strain>
    </source>
</reference>
<accession>A0ABY5WBM7</accession>
<dbReference type="EMBL" id="CP073720">
    <property type="protein sequence ID" value="UWP86083.1"/>
    <property type="molecule type" value="Genomic_DNA"/>
</dbReference>
<gene>
    <name evidence="1" type="ORF">Dfulv_18300</name>
</gene>
<dbReference type="SUPFAM" id="SSF50475">
    <property type="entry name" value="FMN-binding split barrel"/>
    <property type="match status" value="1"/>
</dbReference>
<proteinExistence type="predicted"/>
<protein>
    <submittedName>
        <fullName evidence="1">Pyridoxamine 5'-phosphate oxidase family protein</fullName>
    </submittedName>
</protein>
<evidence type="ECO:0000313" key="2">
    <source>
        <dbReference type="Proteomes" id="UP001059617"/>
    </source>
</evidence>
<dbReference type="InterPro" id="IPR012349">
    <property type="entry name" value="Split_barrel_FMN-bd"/>
</dbReference>
<sequence length="81" mass="8952">MVFTAGELAYLASQRLGRLATIGPSGPRNNPVGYAYNAAEQSIDIFGWEMAGSRKYRNIQRDGRVVGVQTRNVPIALEVRR</sequence>
<dbReference type="Proteomes" id="UP001059617">
    <property type="component" value="Chromosome"/>
</dbReference>
<organism evidence="1 2">
    <name type="scientific">Dactylosporangium fulvum</name>
    <dbReference type="NCBI Taxonomy" id="53359"/>
    <lineage>
        <taxon>Bacteria</taxon>
        <taxon>Bacillati</taxon>
        <taxon>Actinomycetota</taxon>
        <taxon>Actinomycetes</taxon>
        <taxon>Micromonosporales</taxon>
        <taxon>Micromonosporaceae</taxon>
        <taxon>Dactylosporangium</taxon>
    </lineage>
</organism>
<evidence type="ECO:0000313" key="1">
    <source>
        <dbReference type="EMBL" id="UWP86083.1"/>
    </source>
</evidence>
<reference evidence="1" key="1">
    <citation type="submission" date="2021-04" db="EMBL/GenBank/DDBJ databases">
        <authorList>
            <person name="Hartkoorn R.C."/>
            <person name="Beaudoing E."/>
            <person name="Hot D."/>
        </authorList>
    </citation>
    <scope>NUCLEOTIDE SEQUENCE</scope>
    <source>
        <strain evidence="1">NRRL B-16292</strain>
    </source>
</reference>
<dbReference type="Gene3D" id="2.30.110.10">
    <property type="entry name" value="Electron Transport, Fmn-binding Protein, Chain A"/>
    <property type="match status" value="1"/>
</dbReference>
<dbReference type="RefSeq" id="WP_259864982.1">
    <property type="nucleotide sequence ID" value="NZ_BAAAST010000046.1"/>
</dbReference>